<keyword evidence="2" id="KW-1185">Reference proteome</keyword>
<proteinExistence type="predicted"/>
<comment type="caution">
    <text evidence="1">The sequence shown here is derived from an EMBL/GenBank/DDBJ whole genome shotgun (WGS) entry which is preliminary data.</text>
</comment>
<dbReference type="RefSeq" id="WP_007426603.1">
    <property type="nucleotide sequence ID" value="NZ_AMGO01000021.1"/>
</dbReference>
<gene>
    <name evidence="1" type="ORF">OCGS_1451</name>
</gene>
<dbReference type="EMBL" id="AMGO01000021">
    <property type="protein sequence ID" value="EKE44613.1"/>
    <property type="molecule type" value="Genomic_DNA"/>
</dbReference>
<dbReference type="Proteomes" id="UP000006765">
    <property type="component" value="Unassembled WGS sequence"/>
</dbReference>
<protein>
    <submittedName>
        <fullName evidence="1">Uncharacterized protein</fullName>
    </submittedName>
</protein>
<dbReference type="AlphaFoldDB" id="K2HAT5"/>
<sequence>MSQIVENWAEIVGILLAILPAPHRADFVELHVRVEEVRRVDDWPLMLSGAEPDLAIMARRGQVDGCADAGGQRIRLRVRAEGPPPLTWFAHPGWRLD</sequence>
<dbReference type="OrthoDB" id="9977795at2"/>
<reference evidence="1 2" key="1">
    <citation type="journal article" date="2012" name="J. Bacteriol.">
        <title>Draft Genome Sequence of Oceaniovalibus guishaninsula JLT2003T.</title>
        <authorList>
            <person name="Tang K."/>
            <person name="Liu K."/>
            <person name="Jiao N."/>
        </authorList>
    </citation>
    <scope>NUCLEOTIDE SEQUENCE [LARGE SCALE GENOMIC DNA]</scope>
    <source>
        <strain evidence="1 2">JLT2003</strain>
    </source>
</reference>
<evidence type="ECO:0000313" key="1">
    <source>
        <dbReference type="EMBL" id="EKE44613.1"/>
    </source>
</evidence>
<organism evidence="1 2">
    <name type="scientific">Oceaniovalibus guishaninsula JLT2003</name>
    <dbReference type="NCBI Taxonomy" id="1231392"/>
    <lineage>
        <taxon>Bacteria</taxon>
        <taxon>Pseudomonadati</taxon>
        <taxon>Pseudomonadota</taxon>
        <taxon>Alphaproteobacteria</taxon>
        <taxon>Rhodobacterales</taxon>
        <taxon>Roseobacteraceae</taxon>
        <taxon>Oceaniovalibus</taxon>
    </lineage>
</organism>
<name>K2HAT5_9RHOB</name>
<dbReference type="STRING" id="1231392.OCGS_1451"/>
<evidence type="ECO:0000313" key="2">
    <source>
        <dbReference type="Proteomes" id="UP000006765"/>
    </source>
</evidence>
<accession>K2HAT5</accession>